<evidence type="ECO:0000256" key="1">
    <source>
        <dbReference type="ARBA" id="ARBA00023001"/>
    </source>
</evidence>
<dbReference type="EMBL" id="JALJOT010000003">
    <property type="protein sequence ID" value="KAK9916612.1"/>
    <property type="molecule type" value="Genomic_DNA"/>
</dbReference>
<gene>
    <name evidence="4" type="ORF">WJX75_004866</name>
</gene>
<keyword evidence="1" id="KW-0136">Cellulose degradation</keyword>
<dbReference type="SUPFAM" id="SSF51445">
    <property type="entry name" value="(Trans)glycosidases"/>
    <property type="match status" value="1"/>
</dbReference>
<organism evidence="4 5">
    <name type="scientific">Coccomyxa subellipsoidea</name>
    <dbReference type="NCBI Taxonomy" id="248742"/>
    <lineage>
        <taxon>Eukaryota</taxon>
        <taxon>Viridiplantae</taxon>
        <taxon>Chlorophyta</taxon>
        <taxon>core chlorophytes</taxon>
        <taxon>Trebouxiophyceae</taxon>
        <taxon>Trebouxiophyceae incertae sedis</taxon>
        <taxon>Coccomyxaceae</taxon>
        <taxon>Coccomyxa</taxon>
    </lineage>
</organism>
<comment type="caution">
    <text evidence="4">The sequence shown here is derived from an EMBL/GenBank/DDBJ whole genome shotgun (WGS) entry which is preliminary data.</text>
</comment>
<dbReference type="Gene3D" id="3.20.20.80">
    <property type="entry name" value="Glycosidases"/>
    <property type="match status" value="1"/>
</dbReference>
<sequence length="471" mass="52086">MVTIVLLHAERHIAHLSAKEGLFEDANGAHVELKGCNWFGFNVNNGTGMLTGMWGHNNSGKNALSMDFKTIVLRMKLLGFNTVRLPFSFQVLWEKTFQSCQQPMTAIPDSKDVYKSCVPDEVYNKFLGNDGHNSIEDRLIYVVHYFIDNGFYVILENHLSQEKNGDRDGTIIPNSFGNAATSGKDFWARRWKDLVYNITMKGGGGSPVYGPSGNIYADYLIVDLLNEPDALTRWSKTPSTMVSWDGLSEYYFAAMDEVNQVSPTTMFLVEGVQLWEKKGNATVFSTVATGGLGSCNWGDDFADGSQSFFDQLLTKSYKDQVALSPHVYPPSCGSNRKLSERIQLWLDSFGKKCCPPGFTASNGSMHVFPICIGETGSKCLANAGSNEFTTADPGDPPVMEAFKKFLKDTALGTARGRTFTSLLWWSWANSPDSGALTAGDKDNGTFKTINFPKIEWMCDAVGLKPWYKSLG</sequence>
<evidence type="ECO:0000256" key="2">
    <source>
        <dbReference type="ARBA" id="ARBA00023277"/>
    </source>
</evidence>
<dbReference type="PANTHER" id="PTHR35923">
    <property type="entry name" value="MAJOR EXTRACELLULAR ENDOGLUCANASE"/>
    <property type="match status" value="1"/>
</dbReference>
<proteinExistence type="predicted"/>
<protein>
    <recommendedName>
        <fullName evidence="6">Glycoside hydrolase</fullName>
    </recommendedName>
</protein>
<keyword evidence="3" id="KW-0624">Polysaccharide degradation</keyword>
<dbReference type="PANTHER" id="PTHR35923:SF2">
    <property type="entry name" value="ENDOGLUCANASE"/>
    <property type="match status" value="1"/>
</dbReference>
<evidence type="ECO:0008006" key="6">
    <source>
        <dbReference type="Google" id="ProtNLM"/>
    </source>
</evidence>
<evidence type="ECO:0000313" key="4">
    <source>
        <dbReference type="EMBL" id="KAK9916612.1"/>
    </source>
</evidence>
<reference evidence="4 5" key="1">
    <citation type="journal article" date="2024" name="Nat. Commun.">
        <title>Phylogenomics reveals the evolutionary origins of lichenization in chlorophyte algae.</title>
        <authorList>
            <person name="Puginier C."/>
            <person name="Libourel C."/>
            <person name="Otte J."/>
            <person name="Skaloud P."/>
            <person name="Haon M."/>
            <person name="Grisel S."/>
            <person name="Petersen M."/>
            <person name="Berrin J.G."/>
            <person name="Delaux P.M."/>
            <person name="Dal Grande F."/>
            <person name="Keller J."/>
        </authorList>
    </citation>
    <scope>NUCLEOTIDE SEQUENCE [LARGE SCALE GENOMIC DNA]</scope>
    <source>
        <strain evidence="4 5">SAG 216-7</strain>
    </source>
</reference>
<evidence type="ECO:0000256" key="3">
    <source>
        <dbReference type="ARBA" id="ARBA00023326"/>
    </source>
</evidence>
<evidence type="ECO:0000313" key="5">
    <source>
        <dbReference type="Proteomes" id="UP001491310"/>
    </source>
</evidence>
<keyword evidence="2" id="KW-0119">Carbohydrate metabolism</keyword>
<dbReference type="Proteomes" id="UP001491310">
    <property type="component" value="Unassembled WGS sequence"/>
</dbReference>
<accession>A0ABR2YXM9</accession>
<dbReference type="InterPro" id="IPR017853">
    <property type="entry name" value="GH"/>
</dbReference>
<keyword evidence="5" id="KW-1185">Reference proteome</keyword>
<name>A0ABR2YXM9_9CHLO</name>